<evidence type="ECO:0000259" key="1">
    <source>
        <dbReference type="Pfam" id="PF03551"/>
    </source>
</evidence>
<dbReference type="InterPro" id="IPR052509">
    <property type="entry name" value="Metal_resp_DNA-bind_regulator"/>
</dbReference>
<reference evidence="2 3" key="1">
    <citation type="journal article" date="2020" name="ISME J.">
        <title>Comparative genomics reveals insights into cyanobacterial evolution and habitat adaptation.</title>
        <authorList>
            <person name="Chen M.Y."/>
            <person name="Teng W.K."/>
            <person name="Zhao L."/>
            <person name="Hu C.X."/>
            <person name="Zhou Y.K."/>
            <person name="Han B.P."/>
            <person name="Song L.R."/>
            <person name="Shu W.S."/>
        </authorList>
    </citation>
    <scope>NUCLEOTIDE SEQUENCE [LARGE SCALE GENOMIC DNA]</scope>
    <source>
        <strain evidence="2 3">FACHB-248</strain>
    </source>
</reference>
<dbReference type="Proteomes" id="UP000660380">
    <property type="component" value="Unassembled WGS sequence"/>
</dbReference>
<gene>
    <name evidence="2" type="ORF">H6G81_21300</name>
</gene>
<evidence type="ECO:0000313" key="2">
    <source>
        <dbReference type="EMBL" id="MBD2606992.1"/>
    </source>
</evidence>
<feature type="domain" description="Transcription regulator PadR N-terminal" evidence="1">
    <location>
        <begin position="19"/>
        <end position="95"/>
    </location>
</feature>
<dbReference type="SUPFAM" id="SSF46785">
    <property type="entry name" value="Winged helix' DNA-binding domain"/>
    <property type="match status" value="1"/>
</dbReference>
<sequence length="111" mass="13005">MSQDVQFGSLPLSSFEEAILNSLLLEERYGLEIIDAIKEISEGKILINVGTLYPTLRQLEKRKIIESRLEDKRLEARRGKARKYYKLTSKGRNLVENMNYMREQLTNWKPS</sequence>
<dbReference type="InterPro" id="IPR036388">
    <property type="entry name" value="WH-like_DNA-bd_sf"/>
</dbReference>
<keyword evidence="3" id="KW-1185">Reference proteome</keyword>
<evidence type="ECO:0000313" key="3">
    <source>
        <dbReference type="Proteomes" id="UP000660380"/>
    </source>
</evidence>
<dbReference type="EMBL" id="JACJTA010000052">
    <property type="protein sequence ID" value="MBD2606992.1"/>
    <property type="molecule type" value="Genomic_DNA"/>
</dbReference>
<dbReference type="InterPro" id="IPR005149">
    <property type="entry name" value="Tscrpt_reg_PadR_N"/>
</dbReference>
<protein>
    <submittedName>
        <fullName evidence="2">Helix-turn-helix transcriptional regulator</fullName>
    </submittedName>
</protein>
<dbReference type="InterPro" id="IPR036390">
    <property type="entry name" value="WH_DNA-bd_sf"/>
</dbReference>
<dbReference type="RefSeq" id="WP_051502792.1">
    <property type="nucleotide sequence ID" value="NZ_JACJTA010000052.1"/>
</dbReference>
<dbReference type="Gene3D" id="1.10.10.10">
    <property type="entry name" value="Winged helix-like DNA-binding domain superfamily/Winged helix DNA-binding domain"/>
    <property type="match status" value="1"/>
</dbReference>
<name>A0ABR8GU09_9CYAN</name>
<dbReference type="PANTHER" id="PTHR33169">
    <property type="entry name" value="PADR-FAMILY TRANSCRIPTIONAL REGULATOR"/>
    <property type="match status" value="1"/>
</dbReference>
<organism evidence="2 3">
    <name type="scientific">Scytonema hofmannii FACHB-248</name>
    <dbReference type="NCBI Taxonomy" id="1842502"/>
    <lineage>
        <taxon>Bacteria</taxon>
        <taxon>Bacillati</taxon>
        <taxon>Cyanobacteriota</taxon>
        <taxon>Cyanophyceae</taxon>
        <taxon>Nostocales</taxon>
        <taxon>Scytonemataceae</taxon>
        <taxon>Scytonema</taxon>
    </lineage>
</organism>
<comment type="caution">
    <text evidence="2">The sequence shown here is derived from an EMBL/GenBank/DDBJ whole genome shotgun (WGS) entry which is preliminary data.</text>
</comment>
<dbReference type="Pfam" id="PF03551">
    <property type="entry name" value="PadR"/>
    <property type="match status" value="1"/>
</dbReference>
<dbReference type="PANTHER" id="PTHR33169:SF14">
    <property type="entry name" value="TRANSCRIPTIONAL REGULATOR RV3488"/>
    <property type="match status" value="1"/>
</dbReference>
<proteinExistence type="predicted"/>
<accession>A0ABR8GU09</accession>